<evidence type="ECO:0000256" key="1">
    <source>
        <dbReference type="SAM" id="MobiDB-lite"/>
    </source>
</evidence>
<dbReference type="RefSeq" id="WP_344438063.1">
    <property type="nucleotide sequence ID" value="NZ_BAAASL010000021.1"/>
</dbReference>
<feature type="region of interest" description="Disordered" evidence="1">
    <location>
        <begin position="613"/>
        <end position="640"/>
    </location>
</feature>
<keyword evidence="4" id="KW-1185">Reference proteome</keyword>
<reference evidence="3 4" key="1">
    <citation type="journal article" date="2019" name="Int. J. Syst. Evol. Microbiol.">
        <title>The Global Catalogue of Microorganisms (GCM) 10K type strain sequencing project: providing services to taxonomists for standard genome sequencing and annotation.</title>
        <authorList>
            <consortium name="The Broad Institute Genomics Platform"/>
            <consortium name="The Broad Institute Genome Sequencing Center for Infectious Disease"/>
            <person name="Wu L."/>
            <person name="Ma J."/>
        </authorList>
    </citation>
    <scope>NUCLEOTIDE SEQUENCE [LARGE SCALE GENOMIC DNA]</scope>
    <source>
        <strain evidence="3 4">JCM 4542</strain>
    </source>
</reference>
<evidence type="ECO:0000259" key="2">
    <source>
        <dbReference type="Pfam" id="PF13454"/>
    </source>
</evidence>
<evidence type="ECO:0000313" key="3">
    <source>
        <dbReference type="EMBL" id="GAA2723051.1"/>
    </source>
</evidence>
<feature type="domain" description="FAD-dependent urate hydroxylase HpyO/Asp monooxygenase CreE-like FAD/NAD(P)-binding" evidence="2">
    <location>
        <begin position="15"/>
        <end position="198"/>
    </location>
</feature>
<sequence length="640" mass="68768">MPPHPLRPAAAPRLALVGTGPRGTGLLERIAANAPELLHGSPLDLHLVDPYPPGGGRIWRREQSPLLWMNSHAEDVTMYTDESVACAGPVRPGPSLAEWAALVRDGGPGAETIRLDPGTAADVRALHPRDFAGRRLQNAYLSWVYERAVAALPPGVAVHRHRRRAVRLDRAPDGRQRLWLDGATAPLLADVVVLCLGHLDAEPDPAQQALARFAAAHDLTYLPPQFTADSDLRALRPGEPVLVRGFGLAFTDLMVLLTEGRGGRFTPDGPGRLAYRPSGREPVLYVGSRRGVPYRAKIGYPWDGGPLTPPRFLGPAQAEQLRRLPRDPDLHRDLLPLVAKDLGYAHYHRLFTAHPERTRTPWHAFAETYAASPPGSAELDALVAASVPDPADRFDLAALDRPLALRTFPDPATLQEAVRTHVEADIARRQDPRHSPDFAVFLALLSLYGQLGSAGGPAWHGFFSYLASGPPAPRLRQLMALSRAGIVHFLGADPVFTTDREDGVFRAHAPSVPGHVVRARALVEARVPEPTVERSRDPLLRSLAAKATGRGLLAVDPADGRVRPGLYALGPFTDAGGTGAAFARPGTNAVAFRQNDATARAVLALMACGAGPDPTLSPFPGAPPRAPDRAPRGVLKRRTG</sequence>
<evidence type="ECO:0000313" key="4">
    <source>
        <dbReference type="Proteomes" id="UP001500886"/>
    </source>
</evidence>
<dbReference type="PANTHER" id="PTHR40254">
    <property type="entry name" value="BLR0577 PROTEIN"/>
    <property type="match status" value="1"/>
</dbReference>
<protein>
    <submittedName>
        <fullName evidence="3">FAD/NAD(P)-binding protein</fullName>
    </submittedName>
</protein>
<comment type="caution">
    <text evidence="3">The sequence shown here is derived from an EMBL/GenBank/DDBJ whole genome shotgun (WGS) entry which is preliminary data.</text>
</comment>
<name>A0ABN3U5P2_9ACTN</name>
<dbReference type="Pfam" id="PF13454">
    <property type="entry name" value="NAD_binding_9"/>
    <property type="match status" value="1"/>
</dbReference>
<organism evidence="3 4">
    <name type="scientific">Streptomyces luteosporeus</name>
    <dbReference type="NCBI Taxonomy" id="173856"/>
    <lineage>
        <taxon>Bacteria</taxon>
        <taxon>Bacillati</taxon>
        <taxon>Actinomycetota</taxon>
        <taxon>Actinomycetes</taxon>
        <taxon>Kitasatosporales</taxon>
        <taxon>Streptomycetaceae</taxon>
        <taxon>Streptomyces</taxon>
    </lineage>
</organism>
<dbReference type="Proteomes" id="UP001500886">
    <property type="component" value="Unassembled WGS sequence"/>
</dbReference>
<dbReference type="InterPro" id="IPR038732">
    <property type="entry name" value="HpyO/CreE_NAD-binding"/>
</dbReference>
<dbReference type="InterPro" id="IPR052189">
    <property type="entry name" value="L-asp_N-monooxygenase_NS-form"/>
</dbReference>
<proteinExistence type="predicted"/>
<accession>A0ABN3U5P2</accession>
<feature type="compositionally biased region" description="Pro residues" evidence="1">
    <location>
        <begin position="615"/>
        <end position="625"/>
    </location>
</feature>
<dbReference type="EMBL" id="BAAASL010000021">
    <property type="protein sequence ID" value="GAA2723051.1"/>
    <property type="molecule type" value="Genomic_DNA"/>
</dbReference>
<gene>
    <name evidence="3" type="ORF">GCM10010315_49610</name>
</gene>
<dbReference type="PANTHER" id="PTHR40254:SF1">
    <property type="entry name" value="BLR0577 PROTEIN"/>
    <property type="match status" value="1"/>
</dbReference>